<comment type="caution">
    <text evidence="1">The sequence shown here is derived from an EMBL/GenBank/DDBJ whole genome shotgun (WGS) entry which is preliminary data.</text>
</comment>
<reference evidence="1 2" key="1">
    <citation type="submission" date="2018-06" db="EMBL/GenBank/DDBJ databases">
        <title>Genomic Encyclopedia of Type Strains, Phase III (KMG-III): the genomes of soil and plant-associated and newly described type strains.</title>
        <authorList>
            <person name="Whitman W."/>
        </authorList>
    </citation>
    <scope>NUCLEOTIDE SEQUENCE [LARGE SCALE GENOMIC DNA]</scope>
    <source>
        <strain evidence="1 2">ORS 1419</strain>
    </source>
</reference>
<proteinExistence type="predicted"/>
<protein>
    <submittedName>
        <fullName evidence="1">Uncharacterized protein</fullName>
    </submittedName>
</protein>
<accession>A0A318SV61</accession>
<dbReference type="EMBL" id="QJTF01000051">
    <property type="protein sequence ID" value="PYE84196.1"/>
    <property type="molecule type" value="Genomic_DNA"/>
</dbReference>
<dbReference type="Proteomes" id="UP000247454">
    <property type="component" value="Unassembled WGS sequence"/>
</dbReference>
<sequence length="129" mass="14472">MTSWCSKRQPLRLFVPSVALGFKIGLPLLHQRGRHGGRRFRSLCAAAFGLHQFFQPRDFRFQFGKLGMDRIAGTIPVTVPLPFQDLNRDMDANRPIVSSDPMPPPPLGGLSCRFRLDPKPVGDFAIGER</sequence>
<keyword evidence="2" id="KW-1185">Reference proteome</keyword>
<evidence type="ECO:0000313" key="1">
    <source>
        <dbReference type="EMBL" id="PYE84196.1"/>
    </source>
</evidence>
<name>A0A318SV61_9HYPH</name>
<gene>
    <name evidence="1" type="ORF">C7477_1513</name>
</gene>
<organism evidence="1 2">
    <name type="scientific">Phyllobacterium leguminum</name>
    <dbReference type="NCBI Taxonomy" id="314237"/>
    <lineage>
        <taxon>Bacteria</taxon>
        <taxon>Pseudomonadati</taxon>
        <taxon>Pseudomonadota</taxon>
        <taxon>Alphaproteobacteria</taxon>
        <taxon>Hyphomicrobiales</taxon>
        <taxon>Phyllobacteriaceae</taxon>
        <taxon>Phyllobacterium</taxon>
    </lineage>
</organism>
<evidence type="ECO:0000313" key="2">
    <source>
        <dbReference type="Proteomes" id="UP000247454"/>
    </source>
</evidence>
<dbReference type="AlphaFoldDB" id="A0A318SV61"/>